<protein>
    <submittedName>
        <fullName evidence="2">Uncharacterized protein</fullName>
    </submittedName>
</protein>
<dbReference type="EMBL" id="BARS01035344">
    <property type="protein sequence ID" value="GAG17493.1"/>
    <property type="molecule type" value="Genomic_DNA"/>
</dbReference>
<comment type="caution">
    <text evidence="2">The sequence shown here is derived from an EMBL/GenBank/DDBJ whole genome shotgun (WGS) entry which is preliminary data.</text>
</comment>
<accession>X0VYJ1</accession>
<feature type="non-terminal residue" evidence="2">
    <location>
        <position position="58"/>
    </location>
</feature>
<proteinExistence type="predicted"/>
<name>X0VYJ1_9ZZZZ</name>
<gene>
    <name evidence="2" type="ORF">S01H1_54468</name>
</gene>
<feature type="region of interest" description="Disordered" evidence="1">
    <location>
        <begin position="30"/>
        <end position="58"/>
    </location>
</feature>
<evidence type="ECO:0000256" key="1">
    <source>
        <dbReference type="SAM" id="MobiDB-lite"/>
    </source>
</evidence>
<feature type="compositionally biased region" description="Acidic residues" evidence="1">
    <location>
        <begin position="30"/>
        <end position="42"/>
    </location>
</feature>
<sequence length="58" mass="6116">MAGSATNYGASTILDWLFSANTWLSVSEADLTEDASGNDEPDGTGSYERALIEPGDMD</sequence>
<dbReference type="AlphaFoldDB" id="X0VYJ1"/>
<reference evidence="2" key="1">
    <citation type="journal article" date="2014" name="Front. Microbiol.">
        <title>High frequency of phylogenetically diverse reductive dehalogenase-homologous genes in deep subseafloor sedimentary metagenomes.</title>
        <authorList>
            <person name="Kawai M."/>
            <person name="Futagami T."/>
            <person name="Toyoda A."/>
            <person name="Takaki Y."/>
            <person name="Nishi S."/>
            <person name="Hori S."/>
            <person name="Arai W."/>
            <person name="Tsubouchi T."/>
            <person name="Morono Y."/>
            <person name="Uchiyama I."/>
            <person name="Ito T."/>
            <person name="Fujiyama A."/>
            <person name="Inagaki F."/>
            <person name="Takami H."/>
        </authorList>
    </citation>
    <scope>NUCLEOTIDE SEQUENCE</scope>
    <source>
        <strain evidence="2">Expedition CK06-06</strain>
    </source>
</reference>
<organism evidence="2">
    <name type="scientific">marine sediment metagenome</name>
    <dbReference type="NCBI Taxonomy" id="412755"/>
    <lineage>
        <taxon>unclassified sequences</taxon>
        <taxon>metagenomes</taxon>
        <taxon>ecological metagenomes</taxon>
    </lineage>
</organism>
<evidence type="ECO:0000313" key="2">
    <source>
        <dbReference type="EMBL" id="GAG17493.1"/>
    </source>
</evidence>